<comment type="caution">
    <text evidence="5">The sequence shown here is derived from an EMBL/GenBank/DDBJ whole genome shotgun (WGS) entry which is preliminary data.</text>
</comment>
<proteinExistence type="predicted"/>
<dbReference type="EMBL" id="VFWZ01000002">
    <property type="protein sequence ID" value="TPN87301.1"/>
    <property type="molecule type" value="Genomic_DNA"/>
</dbReference>
<protein>
    <submittedName>
        <fullName evidence="5">Helix-turn-helix transcriptional regulator</fullName>
    </submittedName>
</protein>
<dbReference type="RefSeq" id="WP_140591922.1">
    <property type="nucleotide sequence ID" value="NZ_VFWZ01000002.1"/>
</dbReference>
<dbReference type="SUPFAM" id="SSF46689">
    <property type="entry name" value="Homeodomain-like"/>
    <property type="match status" value="1"/>
</dbReference>
<evidence type="ECO:0000256" key="1">
    <source>
        <dbReference type="ARBA" id="ARBA00023015"/>
    </source>
</evidence>
<accession>A0A504JL61</accession>
<evidence type="ECO:0000259" key="4">
    <source>
        <dbReference type="PROSITE" id="PS01124"/>
    </source>
</evidence>
<keyword evidence="2" id="KW-0238">DNA-binding</keyword>
<sequence length="178" mass="20168">MVCDRCKTVLKQELDKAGIKVLSIELGELIVMDETSVSQDVLKEIIESNGFEIIDDQNSILVENVKLFLIESVESLKGLQENLSVILSKELKTEYSIISKSFSASAGITIEKYLIRLKVEKAKELLQMDNMTFSEIAYSLDYSSGSHLAKQFKNSTGMSMTEYKKLQKWNRKTLDKIV</sequence>
<reference evidence="5 6" key="1">
    <citation type="submission" date="2019-06" db="EMBL/GenBank/DDBJ databases">
        <authorList>
            <person name="Meng X."/>
        </authorList>
    </citation>
    <scope>NUCLEOTIDE SEQUENCE [LARGE SCALE GENOMIC DNA]</scope>
    <source>
        <strain evidence="5 6">M625</strain>
    </source>
</reference>
<dbReference type="PANTHER" id="PTHR43280:SF28">
    <property type="entry name" value="HTH-TYPE TRANSCRIPTIONAL ACTIVATOR RHAS"/>
    <property type="match status" value="1"/>
</dbReference>
<dbReference type="AlphaFoldDB" id="A0A504JL61"/>
<dbReference type="Pfam" id="PF12833">
    <property type="entry name" value="HTH_18"/>
    <property type="match status" value="1"/>
</dbReference>
<dbReference type="OrthoDB" id="952277at2"/>
<dbReference type="GO" id="GO:0043565">
    <property type="term" value="F:sequence-specific DNA binding"/>
    <property type="evidence" value="ECO:0007669"/>
    <property type="project" value="InterPro"/>
</dbReference>
<keyword evidence="3" id="KW-0804">Transcription</keyword>
<dbReference type="InterPro" id="IPR009057">
    <property type="entry name" value="Homeodomain-like_sf"/>
</dbReference>
<keyword evidence="1" id="KW-0805">Transcription regulation</keyword>
<dbReference type="GO" id="GO:0003700">
    <property type="term" value="F:DNA-binding transcription factor activity"/>
    <property type="evidence" value="ECO:0007669"/>
    <property type="project" value="InterPro"/>
</dbReference>
<dbReference type="Proteomes" id="UP000315540">
    <property type="component" value="Unassembled WGS sequence"/>
</dbReference>
<evidence type="ECO:0000256" key="3">
    <source>
        <dbReference type="ARBA" id="ARBA00023163"/>
    </source>
</evidence>
<dbReference type="PANTHER" id="PTHR43280">
    <property type="entry name" value="ARAC-FAMILY TRANSCRIPTIONAL REGULATOR"/>
    <property type="match status" value="1"/>
</dbReference>
<dbReference type="PROSITE" id="PS01124">
    <property type="entry name" value="HTH_ARAC_FAMILY_2"/>
    <property type="match status" value="1"/>
</dbReference>
<name>A0A504JL61_9FLAO</name>
<feature type="domain" description="HTH araC/xylS-type" evidence="4">
    <location>
        <begin position="87"/>
        <end position="166"/>
    </location>
</feature>
<dbReference type="InterPro" id="IPR018060">
    <property type="entry name" value="HTH_AraC"/>
</dbReference>
<dbReference type="SMART" id="SM00342">
    <property type="entry name" value="HTH_ARAC"/>
    <property type="match status" value="1"/>
</dbReference>
<evidence type="ECO:0000256" key="2">
    <source>
        <dbReference type="ARBA" id="ARBA00023125"/>
    </source>
</evidence>
<evidence type="ECO:0000313" key="6">
    <source>
        <dbReference type="Proteomes" id="UP000315540"/>
    </source>
</evidence>
<evidence type="ECO:0000313" key="5">
    <source>
        <dbReference type="EMBL" id="TPN87301.1"/>
    </source>
</evidence>
<gene>
    <name evidence="5" type="ORF">FHK87_06865</name>
</gene>
<keyword evidence="6" id="KW-1185">Reference proteome</keyword>
<dbReference type="Gene3D" id="1.10.10.60">
    <property type="entry name" value="Homeodomain-like"/>
    <property type="match status" value="1"/>
</dbReference>
<organism evidence="5 6">
    <name type="scientific">Aquimarina algicola</name>
    <dbReference type="NCBI Taxonomy" id="2589995"/>
    <lineage>
        <taxon>Bacteria</taxon>
        <taxon>Pseudomonadati</taxon>
        <taxon>Bacteroidota</taxon>
        <taxon>Flavobacteriia</taxon>
        <taxon>Flavobacteriales</taxon>
        <taxon>Flavobacteriaceae</taxon>
        <taxon>Aquimarina</taxon>
    </lineage>
</organism>